<dbReference type="GO" id="GO:0005886">
    <property type="term" value="C:plasma membrane"/>
    <property type="evidence" value="ECO:0007669"/>
    <property type="project" value="TreeGrafter"/>
</dbReference>
<protein>
    <submittedName>
        <fullName evidence="2">GPH family glycoside/pentoside/hexuronide:cation symporter</fullName>
    </submittedName>
</protein>
<feature type="transmembrane region" description="Helical" evidence="1">
    <location>
        <begin position="429"/>
        <end position="451"/>
    </location>
</feature>
<accession>A0A3D9IJS5</accession>
<name>A0A3D9IJS5_9BACL</name>
<evidence type="ECO:0000256" key="1">
    <source>
        <dbReference type="SAM" id="Phobius"/>
    </source>
</evidence>
<proteinExistence type="predicted"/>
<keyword evidence="1" id="KW-0472">Membrane</keyword>
<feature type="transmembrane region" description="Helical" evidence="1">
    <location>
        <begin position="291"/>
        <end position="313"/>
    </location>
</feature>
<dbReference type="Gene3D" id="1.20.1250.20">
    <property type="entry name" value="MFS general substrate transporter like domains"/>
    <property type="match status" value="2"/>
</dbReference>
<sequence>MEMQFLRRVAGNARNAFRFTSTGLSLKEKWRLALPGPILSVGGVLIHNVFIKYYTDIIGLSPTMVGWVYIIYNIWNAINDPFIGVWIDKMRHKPRRGKYVYVMRVTVPFMILSSFAMMLSSPSWNEWTIFLLYTVELFIYDTAATAYSIAYQSYTLVAAPTKEERVDVNIIQNYVSQGMSFLVTMIPTMLLVGDGKREVILPIFTLVILAESIFFTLALRGLRDDAKMYESLENQHLDLRDIWKESWQIIKSRPFLSYILFSIITVGPIGFYFTPFLYYMDDVMNVSGATATIVDVSTHVAVLLVLPVAGYFIKKNGTKISVYWGTLTALLGYLGIFLAPNLWIAAISYTLVVFTVNYIRTAAAPMGALIIDENERTTGVRKTGLFNGLFSVFTVAFSSIQTVVFINVIGSYGYDGTADFQTDSALFGIRLAAGIIPLAAVLLGLLPISFYPFDKKKEEEISAFSNRARRGEGA</sequence>
<feature type="transmembrane region" description="Helical" evidence="1">
    <location>
        <begin position="171"/>
        <end position="193"/>
    </location>
</feature>
<dbReference type="OrthoDB" id="9764596at2"/>
<evidence type="ECO:0000313" key="3">
    <source>
        <dbReference type="Proteomes" id="UP000256977"/>
    </source>
</evidence>
<evidence type="ECO:0000313" key="2">
    <source>
        <dbReference type="EMBL" id="RED61965.1"/>
    </source>
</evidence>
<dbReference type="RefSeq" id="WP_116063992.1">
    <property type="nucleotide sequence ID" value="NZ_QRDZ01000028.1"/>
</dbReference>
<dbReference type="InterPro" id="IPR039672">
    <property type="entry name" value="MFS_2"/>
</dbReference>
<dbReference type="GO" id="GO:0015293">
    <property type="term" value="F:symporter activity"/>
    <property type="evidence" value="ECO:0007669"/>
    <property type="project" value="InterPro"/>
</dbReference>
<keyword evidence="3" id="KW-1185">Reference proteome</keyword>
<dbReference type="PANTHER" id="PTHR11328">
    <property type="entry name" value="MAJOR FACILITATOR SUPERFAMILY DOMAIN-CONTAINING PROTEIN"/>
    <property type="match status" value="1"/>
</dbReference>
<feature type="transmembrane region" description="Helical" evidence="1">
    <location>
        <begin position="99"/>
        <end position="121"/>
    </location>
</feature>
<feature type="transmembrane region" description="Helical" evidence="1">
    <location>
        <begin position="384"/>
        <end position="409"/>
    </location>
</feature>
<feature type="transmembrane region" description="Helical" evidence="1">
    <location>
        <begin position="57"/>
        <end position="78"/>
    </location>
</feature>
<feature type="transmembrane region" description="Helical" evidence="1">
    <location>
        <begin position="320"/>
        <end position="336"/>
    </location>
</feature>
<organism evidence="2 3">
    <name type="scientific">Cohnella phaseoli</name>
    <dbReference type="NCBI Taxonomy" id="456490"/>
    <lineage>
        <taxon>Bacteria</taxon>
        <taxon>Bacillati</taxon>
        <taxon>Bacillota</taxon>
        <taxon>Bacilli</taxon>
        <taxon>Bacillales</taxon>
        <taxon>Paenibacillaceae</taxon>
        <taxon>Cohnella</taxon>
    </lineage>
</organism>
<feature type="transmembrane region" description="Helical" evidence="1">
    <location>
        <begin position="32"/>
        <end position="51"/>
    </location>
</feature>
<comment type="caution">
    <text evidence="2">The sequence shown here is derived from an EMBL/GenBank/DDBJ whole genome shotgun (WGS) entry which is preliminary data.</text>
</comment>
<feature type="transmembrane region" description="Helical" evidence="1">
    <location>
        <begin position="342"/>
        <end position="363"/>
    </location>
</feature>
<dbReference type="GO" id="GO:0008643">
    <property type="term" value="P:carbohydrate transport"/>
    <property type="evidence" value="ECO:0007669"/>
    <property type="project" value="InterPro"/>
</dbReference>
<keyword evidence="1" id="KW-1133">Transmembrane helix</keyword>
<dbReference type="Pfam" id="PF13347">
    <property type="entry name" value="MFS_2"/>
    <property type="match status" value="1"/>
</dbReference>
<keyword evidence="1" id="KW-0812">Transmembrane</keyword>
<dbReference type="PANTHER" id="PTHR11328:SF24">
    <property type="entry name" value="MAJOR FACILITATOR SUPERFAMILY (MFS) PROFILE DOMAIN-CONTAINING PROTEIN"/>
    <property type="match status" value="1"/>
</dbReference>
<dbReference type="AlphaFoldDB" id="A0A3D9IJS5"/>
<dbReference type="EMBL" id="QRDZ01000028">
    <property type="protein sequence ID" value="RED61965.1"/>
    <property type="molecule type" value="Genomic_DNA"/>
</dbReference>
<gene>
    <name evidence="2" type="ORF">DFP98_12874</name>
</gene>
<reference evidence="2 3" key="1">
    <citation type="submission" date="2018-07" db="EMBL/GenBank/DDBJ databases">
        <title>Genomic Encyclopedia of Type Strains, Phase III (KMG-III): the genomes of soil and plant-associated and newly described type strains.</title>
        <authorList>
            <person name="Whitman W."/>
        </authorList>
    </citation>
    <scope>NUCLEOTIDE SEQUENCE [LARGE SCALE GENOMIC DNA]</scope>
    <source>
        <strain evidence="2 3">CECT 7287</strain>
    </source>
</reference>
<dbReference type="Proteomes" id="UP000256977">
    <property type="component" value="Unassembled WGS sequence"/>
</dbReference>
<dbReference type="InterPro" id="IPR036259">
    <property type="entry name" value="MFS_trans_sf"/>
</dbReference>
<feature type="transmembrane region" description="Helical" evidence="1">
    <location>
        <begin position="127"/>
        <end position="150"/>
    </location>
</feature>
<feature type="transmembrane region" description="Helical" evidence="1">
    <location>
        <begin position="199"/>
        <end position="219"/>
    </location>
</feature>
<feature type="transmembrane region" description="Helical" evidence="1">
    <location>
        <begin position="255"/>
        <end position="279"/>
    </location>
</feature>
<dbReference type="SUPFAM" id="SSF103473">
    <property type="entry name" value="MFS general substrate transporter"/>
    <property type="match status" value="1"/>
</dbReference>